<dbReference type="Gene3D" id="3.80.10.10">
    <property type="entry name" value="Ribonuclease Inhibitor"/>
    <property type="match status" value="1"/>
</dbReference>
<dbReference type="EMBL" id="CH933808">
    <property type="protein sequence ID" value="KRG04733.1"/>
    <property type="molecule type" value="Genomic_DNA"/>
</dbReference>
<evidence type="ECO:0000313" key="2">
    <source>
        <dbReference type="Proteomes" id="UP000009192"/>
    </source>
</evidence>
<dbReference type="FunCoup" id="A0A0Q9X9A1">
    <property type="interactions" value="720"/>
</dbReference>
<dbReference type="OrthoDB" id="5859291at2759"/>
<dbReference type="eggNOG" id="KOG3864">
    <property type="taxonomic scope" value="Eukaryota"/>
</dbReference>
<dbReference type="SUPFAM" id="SSF52047">
    <property type="entry name" value="RNI-like"/>
    <property type="match status" value="1"/>
</dbReference>
<dbReference type="AlphaFoldDB" id="A0A0Q9X9A1"/>
<reference evidence="1 2" key="1">
    <citation type="journal article" date="2007" name="Nature">
        <title>Evolution of genes and genomes on the Drosophila phylogeny.</title>
        <authorList>
            <consortium name="Drosophila 12 Genomes Consortium"/>
            <person name="Clark A.G."/>
            <person name="Eisen M.B."/>
            <person name="Smith D.R."/>
            <person name="Bergman C.M."/>
            <person name="Oliver B."/>
            <person name="Markow T.A."/>
            <person name="Kaufman T.C."/>
            <person name="Kellis M."/>
            <person name="Gelbart W."/>
            <person name="Iyer V.N."/>
            <person name="Pollard D.A."/>
            <person name="Sackton T.B."/>
            <person name="Larracuente A.M."/>
            <person name="Singh N.D."/>
            <person name="Abad J.P."/>
            <person name="Abt D.N."/>
            <person name="Adryan B."/>
            <person name="Aguade M."/>
            <person name="Akashi H."/>
            <person name="Anderson W.W."/>
            <person name="Aquadro C.F."/>
            <person name="Ardell D.H."/>
            <person name="Arguello R."/>
            <person name="Artieri C.G."/>
            <person name="Barbash D.A."/>
            <person name="Barker D."/>
            <person name="Barsanti P."/>
            <person name="Batterham P."/>
            <person name="Batzoglou S."/>
            <person name="Begun D."/>
            <person name="Bhutkar A."/>
            <person name="Blanco E."/>
            <person name="Bosak S.A."/>
            <person name="Bradley R.K."/>
            <person name="Brand A.D."/>
            <person name="Brent M.R."/>
            <person name="Brooks A.N."/>
            <person name="Brown R.H."/>
            <person name="Butlin R.K."/>
            <person name="Caggese C."/>
            <person name="Calvi B.R."/>
            <person name="Bernardo de Carvalho A."/>
            <person name="Caspi A."/>
            <person name="Castrezana S."/>
            <person name="Celniker S.E."/>
            <person name="Chang J.L."/>
            <person name="Chapple C."/>
            <person name="Chatterji S."/>
            <person name="Chinwalla A."/>
            <person name="Civetta A."/>
            <person name="Clifton S.W."/>
            <person name="Comeron J.M."/>
            <person name="Costello J.C."/>
            <person name="Coyne J.A."/>
            <person name="Daub J."/>
            <person name="David R.G."/>
            <person name="Delcher A.L."/>
            <person name="Delehaunty K."/>
            <person name="Do C.B."/>
            <person name="Ebling H."/>
            <person name="Edwards K."/>
            <person name="Eickbush T."/>
            <person name="Evans J.D."/>
            <person name="Filipski A."/>
            <person name="Findeiss S."/>
            <person name="Freyhult E."/>
            <person name="Fulton L."/>
            <person name="Fulton R."/>
            <person name="Garcia A.C."/>
            <person name="Gardiner A."/>
            <person name="Garfield D.A."/>
            <person name="Garvin B.E."/>
            <person name="Gibson G."/>
            <person name="Gilbert D."/>
            <person name="Gnerre S."/>
            <person name="Godfrey J."/>
            <person name="Good R."/>
            <person name="Gotea V."/>
            <person name="Gravely B."/>
            <person name="Greenberg A.J."/>
            <person name="Griffiths-Jones S."/>
            <person name="Gross S."/>
            <person name="Guigo R."/>
            <person name="Gustafson E.A."/>
            <person name="Haerty W."/>
            <person name="Hahn M.W."/>
            <person name="Halligan D.L."/>
            <person name="Halpern A.L."/>
            <person name="Halter G.M."/>
            <person name="Han M.V."/>
            <person name="Heger A."/>
            <person name="Hillier L."/>
            <person name="Hinrichs A.S."/>
            <person name="Holmes I."/>
            <person name="Hoskins R.A."/>
            <person name="Hubisz M.J."/>
            <person name="Hultmark D."/>
            <person name="Huntley M.A."/>
            <person name="Jaffe D.B."/>
            <person name="Jagadeeshan S."/>
            <person name="Jeck W.R."/>
            <person name="Johnson J."/>
            <person name="Jones C.D."/>
            <person name="Jordan W.C."/>
            <person name="Karpen G.H."/>
            <person name="Kataoka E."/>
            <person name="Keightley P.D."/>
            <person name="Kheradpour P."/>
            <person name="Kirkness E.F."/>
            <person name="Koerich L.B."/>
            <person name="Kristiansen K."/>
            <person name="Kudrna D."/>
            <person name="Kulathinal R.J."/>
            <person name="Kumar S."/>
            <person name="Kwok R."/>
            <person name="Lander E."/>
            <person name="Langley C.H."/>
            <person name="Lapoint R."/>
            <person name="Lazzaro B.P."/>
            <person name="Lee S.J."/>
            <person name="Levesque L."/>
            <person name="Li R."/>
            <person name="Lin C.F."/>
            <person name="Lin M.F."/>
            <person name="Lindblad-Toh K."/>
            <person name="Llopart A."/>
            <person name="Long M."/>
            <person name="Low L."/>
            <person name="Lozovsky E."/>
            <person name="Lu J."/>
            <person name="Luo M."/>
            <person name="Machado C.A."/>
            <person name="Makalowski W."/>
            <person name="Marzo M."/>
            <person name="Matsuda M."/>
            <person name="Matzkin L."/>
            <person name="McAllister B."/>
            <person name="McBride C.S."/>
            <person name="McKernan B."/>
            <person name="McKernan K."/>
            <person name="Mendez-Lago M."/>
            <person name="Minx P."/>
            <person name="Mollenhauer M.U."/>
            <person name="Montooth K."/>
            <person name="Mount S.M."/>
            <person name="Mu X."/>
            <person name="Myers E."/>
            <person name="Negre B."/>
            <person name="Newfeld S."/>
            <person name="Nielsen R."/>
            <person name="Noor M.A."/>
            <person name="O'Grady P."/>
            <person name="Pachter L."/>
            <person name="Papaceit M."/>
            <person name="Parisi M.J."/>
            <person name="Parisi M."/>
            <person name="Parts L."/>
            <person name="Pedersen J.S."/>
            <person name="Pesole G."/>
            <person name="Phillippy A.M."/>
            <person name="Ponting C.P."/>
            <person name="Pop M."/>
            <person name="Porcelli D."/>
            <person name="Powell J.R."/>
            <person name="Prohaska S."/>
            <person name="Pruitt K."/>
            <person name="Puig M."/>
            <person name="Quesneville H."/>
            <person name="Ram K.R."/>
            <person name="Rand D."/>
            <person name="Rasmussen M.D."/>
            <person name="Reed L.K."/>
            <person name="Reenan R."/>
            <person name="Reily A."/>
            <person name="Remington K.A."/>
            <person name="Rieger T.T."/>
            <person name="Ritchie M.G."/>
            <person name="Robin C."/>
            <person name="Rogers Y.H."/>
            <person name="Rohde C."/>
            <person name="Rozas J."/>
            <person name="Rubenfield M.J."/>
            <person name="Ruiz A."/>
            <person name="Russo S."/>
            <person name="Salzberg S.L."/>
            <person name="Sanchez-Gracia A."/>
            <person name="Saranga D.J."/>
            <person name="Sato H."/>
            <person name="Schaeffer S.W."/>
            <person name="Schatz M.C."/>
            <person name="Schlenke T."/>
            <person name="Schwartz R."/>
            <person name="Segarra C."/>
            <person name="Singh R.S."/>
            <person name="Sirot L."/>
            <person name="Sirota M."/>
            <person name="Sisneros N.B."/>
            <person name="Smith C.D."/>
            <person name="Smith T.F."/>
            <person name="Spieth J."/>
            <person name="Stage D.E."/>
            <person name="Stark A."/>
            <person name="Stephan W."/>
            <person name="Strausberg R.L."/>
            <person name="Strempel S."/>
            <person name="Sturgill D."/>
            <person name="Sutton G."/>
            <person name="Sutton G.G."/>
            <person name="Tao W."/>
            <person name="Teichmann S."/>
            <person name="Tobari Y.N."/>
            <person name="Tomimura Y."/>
            <person name="Tsolas J.M."/>
            <person name="Valente V.L."/>
            <person name="Venter E."/>
            <person name="Venter J.C."/>
            <person name="Vicario S."/>
            <person name="Vieira F.G."/>
            <person name="Vilella A.J."/>
            <person name="Villasante A."/>
            <person name="Walenz B."/>
            <person name="Wang J."/>
            <person name="Wasserman M."/>
            <person name="Watts T."/>
            <person name="Wilson D."/>
            <person name="Wilson R.K."/>
            <person name="Wing R.A."/>
            <person name="Wolfner M.F."/>
            <person name="Wong A."/>
            <person name="Wong G.K."/>
            <person name="Wu C.I."/>
            <person name="Wu G."/>
            <person name="Yamamoto D."/>
            <person name="Yang H.P."/>
            <person name="Yang S.P."/>
            <person name="Yorke J.A."/>
            <person name="Yoshida K."/>
            <person name="Zdobnov E."/>
            <person name="Zhang P."/>
            <person name="Zhang Y."/>
            <person name="Zimin A.V."/>
            <person name="Baldwin J."/>
            <person name="Abdouelleil A."/>
            <person name="Abdulkadir J."/>
            <person name="Abebe A."/>
            <person name="Abera B."/>
            <person name="Abreu J."/>
            <person name="Acer S.C."/>
            <person name="Aftuck L."/>
            <person name="Alexander A."/>
            <person name="An P."/>
            <person name="Anderson E."/>
            <person name="Anderson S."/>
            <person name="Arachi H."/>
            <person name="Azer M."/>
            <person name="Bachantsang P."/>
            <person name="Barry A."/>
            <person name="Bayul T."/>
            <person name="Berlin A."/>
            <person name="Bessette D."/>
            <person name="Bloom T."/>
            <person name="Blye J."/>
            <person name="Boguslavskiy L."/>
            <person name="Bonnet C."/>
            <person name="Boukhgalter B."/>
            <person name="Bourzgui I."/>
            <person name="Brown A."/>
            <person name="Cahill P."/>
            <person name="Channer S."/>
            <person name="Cheshatsang Y."/>
            <person name="Chuda L."/>
            <person name="Citroen M."/>
            <person name="Collymore A."/>
            <person name="Cooke P."/>
            <person name="Costello M."/>
            <person name="D'Aco K."/>
            <person name="Daza R."/>
            <person name="De Haan G."/>
            <person name="DeGray S."/>
            <person name="DeMaso C."/>
            <person name="Dhargay N."/>
            <person name="Dooley K."/>
            <person name="Dooley E."/>
            <person name="Doricent M."/>
            <person name="Dorje P."/>
            <person name="Dorjee K."/>
            <person name="Dupes A."/>
            <person name="Elong R."/>
            <person name="Falk J."/>
            <person name="Farina A."/>
            <person name="Faro S."/>
            <person name="Ferguson D."/>
            <person name="Fisher S."/>
            <person name="Foley C.D."/>
            <person name="Franke A."/>
            <person name="Friedrich D."/>
            <person name="Gadbois L."/>
            <person name="Gearin G."/>
            <person name="Gearin C.R."/>
            <person name="Giannoukos G."/>
            <person name="Goode T."/>
            <person name="Graham J."/>
            <person name="Grandbois E."/>
            <person name="Grewal S."/>
            <person name="Gyaltsen K."/>
            <person name="Hafez N."/>
            <person name="Hagos B."/>
            <person name="Hall J."/>
            <person name="Henson C."/>
            <person name="Hollinger A."/>
            <person name="Honan T."/>
            <person name="Huard M.D."/>
            <person name="Hughes L."/>
            <person name="Hurhula B."/>
            <person name="Husby M.E."/>
            <person name="Kamat A."/>
            <person name="Kanga B."/>
            <person name="Kashin S."/>
            <person name="Khazanovich D."/>
            <person name="Kisner P."/>
            <person name="Lance K."/>
            <person name="Lara M."/>
            <person name="Lee W."/>
            <person name="Lennon N."/>
            <person name="Letendre F."/>
            <person name="LeVine R."/>
            <person name="Lipovsky A."/>
            <person name="Liu X."/>
            <person name="Liu J."/>
            <person name="Liu S."/>
            <person name="Lokyitsang T."/>
            <person name="Lokyitsang Y."/>
            <person name="Lubonja R."/>
            <person name="Lui A."/>
            <person name="MacDonald P."/>
            <person name="Magnisalis V."/>
            <person name="Maru K."/>
            <person name="Matthews C."/>
            <person name="McCusker W."/>
            <person name="McDonough S."/>
            <person name="Mehta T."/>
            <person name="Meldrim J."/>
            <person name="Meneus L."/>
            <person name="Mihai O."/>
            <person name="Mihalev A."/>
            <person name="Mihova T."/>
            <person name="Mittelman R."/>
            <person name="Mlenga V."/>
            <person name="Montmayeur A."/>
            <person name="Mulrain L."/>
            <person name="Navidi A."/>
            <person name="Naylor J."/>
            <person name="Negash T."/>
            <person name="Nguyen T."/>
            <person name="Nguyen N."/>
            <person name="Nicol R."/>
            <person name="Norbu C."/>
            <person name="Norbu N."/>
            <person name="Novod N."/>
            <person name="O'Neill B."/>
            <person name="Osman S."/>
            <person name="Markiewicz E."/>
            <person name="Oyono O.L."/>
            <person name="Patti C."/>
            <person name="Phunkhang P."/>
            <person name="Pierre F."/>
            <person name="Priest M."/>
            <person name="Raghuraman S."/>
            <person name="Rege F."/>
            <person name="Reyes R."/>
            <person name="Rise C."/>
            <person name="Rogov P."/>
            <person name="Ross K."/>
            <person name="Ryan E."/>
            <person name="Settipalli S."/>
            <person name="Shea T."/>
            <person name="Sherpa N."/>
            <person name="Shi L."/>
            <person name="Shih D."/>
            <person name="Sparrow T."/>
            <person name="Spaulding J."/>
            <person name="Stalker J."/>
            <person name="Stange-Thomann N."/>
            <person name="Stavropoulos S."/>
            <person name="Stone C."/>
            <person name="Strader C."/>
            <person name="Tesfaye S."/>
            <person name="Thomson T."/>
            <person name="Thoulutsang Y."/>
            <person name="Thoulutsang D."/>
            <person name="Topham K."/>
            <person name="Topping I."/>
            <person name="Tsamla T."/>
            <person name="Vassiliev H."/>
            <person name="Vo A."/>
            <person name="Wangchuk T."/>
            <person name="Wangdi T."/>
            <person name="Weiand M."/>
            <person name="Wilkinson J."/>
            <person name="Wilson A."/>
            <person name="Yadav S."/>
            <person name="Young G."/>
            <person name="Yu Q."/>
            <person name="Zembek L."/>
            <person name="Zhong D."/>
            <person name="Zimmer A."/>
            <person name="Zwirko Z."/>
            <person name="Jaffe D.B."/>
            <person name="Alvarez P."/>
            <person name="Brockman W."/>
            <person name="Butler J."/>
            <person name="Chin C."/>
            <person name="Gnerre S."/>
            <person name="Grabherr M."/>
            <person name="Kleber M."/>
            <person name="Mauceli E."/>
            <person name="MacCallum I."/>
        </authorList>
    </citation>
    <scope>NUCLEOTIDE SEQUENCE [LARGE SCALE GENOMIC DNA]</scope>
    <source>
        <strain evidence="2">Tucson 15081-1352.22</strain>
    </source>
</reference>
<dbReference type="KEGG" id="dmo:Dmoj_GI26377"/>
<dbReference type="Proteomes" id="UP000009192">
    <property type="component" value="Unassembled WGS sequence"/>
</dbReference>
<name>A0A0Q9X9A1_DROMO</name>
<evidence type="ECO:0000313" key="1">
    <source>
        <dbReference type="EMBL" id="KRG04733.1"/>
    </source>
</evidence>
<organism evidence="1 2">
    <name type="scientific">Drosophila mojavensis</name>
    <name type="common">Fruit fly</name>
    <dbReference type="NCBI Taxonomy" id="7230"/>
    <lineage>
        <taxon>Eukaryota</taxon>
        <taxon>Metazoa</taxon>
        <taxon>Ecdysozoa</taxon>
        <taxon>Arthropoda</taxon>
        <taxon>Hexapoda</taxon>
        <taxon>Insecta</taxon>
        <taxon>Pterygota</taxon>
        <taxon>Neoptera</taxon>
        <taxon>Endopterygota</taxon>
        <taxon>Diptera</taxon>
        <taxon>Brachycera</taxon>
        <taxon>Muscomorpha</taxon>
        <taxon>Ephydroidea</taxon>
        <taxon>Drosophilidae</taxon>
        <taxon>Drosophila</taxon>
    </lineage>
</organism>
<dbReference type="InParanoid" id="A0A0Q9X9A1"/>
<protein>
    <submittedName>
        <fullName evidence="1">Uncharacterized protein</fullName>
    </submittedName>
</protein>
<proteinExistence type="predicted"/>
<dbReference type="SMR" id="A0A0Q9X9A1"/>
<dbReference type="InterPro" id="IPR032675">
    <property type="entry name" value="LRR_dom_sf"/>
</dbReference>
<accession>A0A0Q9X9A1</accession>
<gene>
    <name evidence="1" type="primary">Dmoj\GI26377</name>
    <name evidence="1" type="ORF">Dmoj_GI26377</name>
</gene>
<keyword evidence="2" id="KW-1185">Reference proteome</keyword>
<dbReference type="SMART" id="SM00367">
    <property type="entry name" value="LRR_CC"/>
    <property type="match status" value="2"/>
</dbReference>
<dbReference type="InterPro" id="IPR006553">
    <property type="entry name" value="Leu-rich_rpt_Cys-con_subtyp"/>
</dbReference>
<sequence>MTMSVLHTITKSLPKRLSIAQATGNGFQPNSWCSVTTPHTETITPISIPIVRRIWGYVAVAFNQVDKDRLSKVGPNRLCAEWILKNGGGVRFTENPTKLWKDYNHLPAENVPFRIKVVDATNSSIMKIGLHHFEGCKNIDTVIFHKCKHLENDGLEGLAYISQSLTHLQVSGCYNIRDSGLAIIGQLQNLKQLLIFDMPFVKDIDEVARSLKKSLPDCDIQATKRGINK</sequence>